<keyword evidence="4 6" id="KW-0408">Iron</keyword>
<dbReference type="PRINTS" id="PR00463">
    <property type="entry name" value="EP450I"/>
</dbReference>
<feature type="chain" id="PRO_5040269782" description="Cytochrome P450" evidence="7">
    <location>
        <begin position="28"/>
        <end position="543"/>
    </location>
</feature>
<evidence type="ECO:0000256" key="3">
    <source>
        <dbReference type="ARBA" id="ARBA00023002"/>
    </source>
</evidence>
<dbReference type="InterPro" id="IPR001128">
    <property type="entry name" value="Cyt_P450"/>
</dbReference>
<dbReference type="PANTHER" id="PTHR46300">
    <property type="entry name" value="P450, PUTATIVE (EUROFUNG)-RELATED-RELATED"/>
    <property type="match status" value="1"/>
</dbReference>
<evidence type="ECO:0000256" key="2">
    <source>
        <dbReference type="ARBA" id="ARBA00022723"/>
    </source>
</evidence>
<keyword evidence="6" id="KW-0349">Heme</keyword>
<dbReference type="AlphaFoldDB" id="A0A9N9ULZ3"/>
<keyword evidence="2 6" id="KW-0479">Metal-binding</keyword>
<keyword evidence="5" id="KW-0503">Monooxygenase</keyword>
<dbReference type="Pfam" id="PF00067">
    <property type="entry name" value="p450"/>
    <property type="match status" value="1"/>
</dbReference>
<protein>
    <recommendedName>
        <fullName evidence="10">Cytochrome P450</fullName>
    </recommendedName>
</protein>
<dbReference type="InterPro" id="IPR036396">
    <property type="entry name" value="Cyt_P450_sf"/>
</dbReference>
<accession>A0A9N9ULZ3</accession>
<feature type="binding site" description="axial binding residue" evidence="6">
    <location>
        <position position="440"/>
    </location>
    <ligand>
        <name>heme</name>
        <dbReference type="ChEBI" id="CHEBI:30413"/>
    </ligand>
    <ligandPart>
        <name>Fe</name>
        <dbReference type="ChEBI" id="CHEBI:18248"/>
    </ligandPart>
</feature>
<reference evidence="8" key="1">
    <citation type="submission" date="2021-10" db="EMBL/GenBank/DDBJ databases">
        <authorList>
            <person name="Piombo E."/>
        </authorList>
    </citation>
    <scope>NUCLEOTIDE SEQUENCE</scope>
</reference>
<comment type="similarity">
    <text evidence="1">Belongs to the cytochrome P450 family.</text>
</comment>
<dbReference type="EMBL" id="CABFNO020001476">
    <property type="protein sequence ID" value="CAG9990872.1"/>
    <property type="molecule type" value="Genomic_DNA"/>
</dbReference>
<comment type="caution">
    <text evidence="8">The sequence shown here is derived from an EMBL/GenBank/DDBJ whole genome shotgun (WGS) entry which is preliminary data.</text>
</comment>
<evidence type="ECO:0000256" key="7">
    <source>
        <dbReference type="SAM" id="SignalP"/>
    </source>
</evidence>
<dbReference type="CDD" id="cd11065">
    <property type="entry name" value="CYP64-like"/>
    <property type="match status" value="1"/>
</dbReference>
<evidence type="ECO:0000313" key="8">
    <source>
        <dbReference type="EMBL" id="CAG9990872.1"/>
    </source>
</evidence>
<evidence type="ECO:0000256" key="4">
    <source>
        <dbReference type="ARBA" id="ARBA00023004"/>
    </source>
</evidence>
<keyword evidence="7" id="KW-0732">Signal</keyword>
<name>A0A9N9ULZ3_9HYPO</name>
<evidence type="ECO:0000256" key="5">
    <source>
        <dbReference type="ARBA" id="ARBA00023033"/>
    </source>
</evidence>
<evidence type="ECO:0000256" key="6">
    <source>
        <dbReference type="PIRSR" id="PIRSR602401-1"/>
    </source>
</evidence>
<feature type="signal peptide" evidence="7">
    <location>
        <begin position="1"/>
        <end position="27"/>
    </location>
</feature>
<evidence type="ECO:0000313" key="9">
    <source>
        <dbReference type="Proteomes" id="UP000754883"/>
    </source>
</evidence>
<dbReference type="OrthoDB" id="1055148at2759"/>
<evidence type="ECO:0008006" key="10">
    <source>
        <dbReference type="Google" id="ProtNLM"/>
    </source>
</evidence>
<organism evidence="8 9">
    <name type="scientific">Clonostachys byssicola</name>
    <dbReference type="NCBI Taxonomy" id="160290"/>
    <lineage>
        <taxon>Eukaryota</taxon>
        <taxon>Fungi</taxon>
        <taxon>Dikarya</taxon>
        <taxon>Ascomycota</taxon>
        <taxon>Pezizomycotina</taxon>
        <taxon>Sordariomycetes</taxon>
        <taxon>Hypocreomycetidae</taxon>
        <taxon>Hypocreales</taxon>
        <taxon>Bionectriaceae</taxon>
        <taxon>Clonostachys</taxon>
    </lineage>
</organism>
<gene>
    <name evidence="8" type="ORF">CBYS24578_00007103</name>
</gene>
<dbReference type="GO" id="GO:0004497">
    <property type="term" value="F:monooxygenase activity"/>
    <property type="evidence" value="ECO:0007669"/>
    <property type="project" value="UniProtKB-KW"/>
</dbReference>
<dbReference type="InterPro" id="IPR050364">
    <property type="entry name" value="Cytochrome_P450_fung"/>
</dbReference>
<dbReference type="InterPro" id="IPR002401">
    <property type="entry name" value="Cyt_P450_E_grp-I"/>
</dbReference>
<keyword evidence="9" id="KW-1185">Reference proteome</keyword>
<dbReference type="Proteomes" id="UP000754883">
    <property type="component" value="Unassembled WGS sequence"/>
</dbReference>
<sequence>MSFTQPWSWTLLALFAVVIWKISRVGRRPGSFPPGPPTLPLIGNLHQIPQNRSHEQFKKWADEYGPIYSLILGTRRVVVLNTDQGVKDMLDKRGSIYSSRPDSHITDIVTGGLSFAMMKYSDTWKMCHRIFQASLSPKAAGAYLPYQRLENLQMLNELVDDPSQFRASIRRYTHSLMTQLVLGFRTVNNGDPKLQQLYSDFEAWSELLGKAISVIVDLYEPLRFLPDALLPVRQQAKKLHQAQLGLFLDHWRSARKRIQDQTSQPCMAQDVLKAQKEEGFSDDLASYICGFLLIAGSDTISTQLTVFLEAMILFPDVQRVAQEELDKVCGDRLPDKDDQANLPYIHAMIKESCRWMPSAILGIPHANIKDDEYLGYKIPKDTVIITNVWAIHNDPNRHKNPRAFDPARYLHDRNSSRQSALSPDVTQRDHFLFGSGRRLCSGMDIAENSLFLSISRILWAFNISKEKDADGNEITPDPDDIVGGLAAMPAKFPAKILPRSEQREKAVRDAWKSAQEHLHEGTGQWNHVPEDLPYAQVNIKSKV</sequence>
<evidence type="ECO:0000256" key="1">
    <source>
        <dbReference type="ARBA" id="ARBA00010617"/>
    </source>
</evidence>
<proteinExistence type="inferred from homology"/>
<dbReference type="GO" id="GO:0016705">
    <property type="term" value="F:oxidoreductase activity, acting on paired donors, with incorporation or reduction of molecular oxygen"/>
    <property type="evidence" value="ECO:0007669"/>
    <property type="project" value="InterPro"/>
</dbReference>
<dbReference type="PRINTS" id="PR00385">
    <property type="entry name" value="P450"/>
</dbReference>
<dbReference type="Gene3D" id="1.10.630.10">
    <property type="entry name" value="Cytochrome P450"/>
    <property type="match status" value="1"/>
</dbReference>
<dbReference type="GO" id="GO:0005506">
    <property type="term" value="F:iron ion binding"/>
    <property type="evidence" value="ECO:0007669"/>
    <property type="project" value="InterPro"/>
</dbReference>
<dbReference type="SUPFAM" id="SSF48264">
    <property type="entry name" value="Cytochrome P450"/>
    <property type="match status" value="1"/>
</dbReference>
<dbReference type="PANTHER" id="PTHR46300:SF2">
    <property type="entry name" value="CYTOCHROME P450 MONOOXYGENASE ALNH-RELATED"/>
    <property type="match status" value="1"/>
</dbReference>
<comment type="cofactor">
    <cofactor evidence="6">
        <name>heme</name>
        <dbReference type="ChEBI" id="CHEBI:30413"/>
    </cofactor>
</comment>
<dbReference type="GO" id="GO:0020037">
    <property type="term" value="F:heme binding"/>
    <property type="evidence" value="ECO:0007669"/>
    <property type="project" value="InterPro"/>
</dbReference>
<keyword evidence="3" id="KW-0560">Oxidoreductase</keyword>